<proteinExistence type="predicted"/>
<keyword evidence="2" id="KW-0560">Oxidoreductase</keyword>
<dbReference type="InterPro" id="IPR045312">
    <property type="entry name" value="PCBER-like"/>
</dbReference>
<evidence type="ECO:0000256" key="2">
    <source>
        <dbReference type="ARBA" id="ARBA00023002"/>
    </source>
</evidence>
<protein>
    <recommendedName>
        <fullName evidence="3">NmrA-like domain-containing protein</fullName>
    </recommendedName>
</protein>
<dbReference type="PANTHER" id="PTHR47706:SF1">
    <property type="entry name" value="CIPA-LIKE, PUTATIVE (AFU_ORTHOLOGUE AFUA_1G12460)-RELATED"/>
    <property type="match status" value="1"/>
</dbReference>
<keyword evidence="5" id="KW-1185">Reference proteome</keyword>
<dbReference type="CDD" id="cd05259">
    <property type="entry name" value="PCBER_SDR_a"/>
    <property type="match status" value="1"/>
</dbReference>
<dbReference type="InterPro" id="IPR008030">
    <property type="entry name" value="NmrA-like"/>
</dbReference>
<dbReference type="Gene3D" id="3.40.50.720">
    <property type="entry name" value="NAD(P)-binding Rossmann-like Domain"/>
    <property type="match status" value="1"/>
</dbReference>
<dbReference type="Pfam" id="PF05368">
    <property type="entry name" value="NmrA"/>
    <property type="match status" value="1"/>
</dbReference>
<gene>
    <name evidence="4" type="ORF">LTR05_007992</name>
</gene>
<name>A0AAN7Y3T1_9EURO</name>
<dbReference type="EMBL" id="JAVRRJ010000010">
    <property type="protein sequence ID" value="KAK5081198.1"/>
    <property type="molecule type" value="Genomic_DNA"/>
</dbReference>
<sequence length="303" mass="32907">MSINKIALVGATGNLGPAILKALLDNGYEVTVLSREGSTSTDSLTSHPRQKITKVNFEDVDGISAALEGVEGVVSNVASSALLSQKKIIDAAIKAGVRRFLPSDFGSDLGIEVNKSVPFNAPKVEVANYLEEKSKTHSEFSYTRVYCGPFFDWCLMVGLFANLKTHEATLWDGGETKVSTTTLASVGKAVVGVFENLEATKNKEVRIADVTITQKEILEIAKGLDGKDWKTTTGSTAEAYKASLEELQKPQPNMQLVIFNQLYRIIFGAEHTPDMEGKLDNDVLGLQRMTQEQVKEVVKACMG</sequence>
<feature type="domain" description="NmrA-like" evidence="3">
    <location>
        <begin position="4"/>
        <end position="242"/>
    </location>
</feature>
<reference evidence="4 5" key="1">
    <citation type="submission" date="2023-08" db="EMBL/GenBank/DDBJ databases">
        <title>Black Yeasts Isolated from many extreme environments.</title>
        <authorList>
            <person name="Coleine C."/>
            <person name="Stajich J.E."/>
            <person name="Selbmann L."/>
        </authorList>
    </citation>
    <scope>NUCLEOTIDE SEQUENCE [LARGE SCALE GENOMIC DNA]</scope>
    <source>
        <strain evidence="4 5">CCFEE 5910</strain>
    </source>
</reference>
<dbReference type="AlphaFoldDB" id="A0AAN7Y3T1"/>
<dbReference type="Gene3D" id="3.90.25.10">
    <property type="entry name" value="UDP-galactose 4-epimerase, domain 1"/>
    <property type="match status" value="1"/>
</dbReference>
<dbReference type="Proteomes" id="UP001309876">
    <property type="component" value="Unassembled WGS sequence"/>
</dbReference>
<dbReference type="PANTHER" id="PTHR47706">
    <property type="entry name" value="NMRA-LIKE FAMILY PROTEIN"/>
    <property type="match status" value="1"/>
</dbReference>
<comment type="caution">
    <text evidence="4">The sequence shown here is derived from an EMBL/GenBank/DDBJ whole genome shotgun (WGS) entry which is preliminary data.</text>
</comment>
<keyword evidence="1" id="KW-0521">NADP</keyword>
<evidence type="ECO:0000256" key="1">
    <source>
        <dbReference type="ARBA" id="ARBA00022857"/>
    </source>
</evidence>
<dbReference type="GO" id="GO:0016491">
    <property type="term" value="F:oxidoreductase activity"/>
    <property type="evidence" value="ECO:0007669"/>
    <property type="project" value="UniProtKB-KW"/>
</dbReference>
<accession>A0AAN7Y3T1</accession>
<organism evidence="4 5">
    <name type="scientific">Lithohypha guttulata</name>
    <dbReference type="NCBI Taxonomy" id="1690604"/>
    <lineage>
        <taxon>Eukaryota</taxon>
        <taxon>Fungi</taxon>
        <taxon>Dikarya</taxon>
        <taxon>Ascomycota</taxon>
        <taxon>Pezizomycotina</taxon>
        <taxon>Eurotiomycetes</taxon>
        <taxon>Chaetothyriomycetidae</taxon>
        <taxon>Chaetothyriales</taxon>
        <taxon>Trichomeriaceae</taxon>
        <taxon>Lithohypha</taxon>
    </lineage>
</organism>
<dbReference type="SUPFAM" id="SSF51735">
    <property type="entry name" value="NAD(P)-binding Rossmann-fold domains"/>
    <property type="match status" value="1"/>
</dbReference>
<evidence type="ECO:0000313" key="5">
    <source>
        <dbReference type="Proteomes" id="UP001309876"/>
    </source>
</evidence>
<dbReference type="InterPro" id="IPR036291">
    <property type="entry name" value="NAD(P)-bd_dom_sf"/>
</dbReference>
<dbReference type="InterPro" id="IPR051609">
    <property type="entry name" value="NmrA/Isoflavone_reductase-like"/>
</dbReference>
<evidence type="ECO:0000259" key="3">
    <source>
        <dbReference type="Pfam" id="PF05368"/>
    </source>
</evidence>
<evidence type="ECO:0000313" key="4">
    <source>
        <dbReference type="EMBL" id="KAK5081198.1"/>
    </source>
</evidence>